<name>A0ABN9AWE0_9NEOB</name>
<proteinExistence type="predicted"/>
<evidence type="ECO:0000313" key="1">
    <source>
        <dbReference type="EMBL" id="CAI9539803.1"/>
    </source>
</evidence>
<keyword evidence="2" id="KW-1185">Reference proteome</keyword>
<reference evidence="1" key="1">
    <citation type="submission" date="2023-05" db="EMBL/GenBank/DDBJ databases">
        <authorList>
            <person name="Stuckert A."/>
        </authorList>
    </citation>
    <scope>NUCLEOTIDE SEQUENCE</scope>
</reference>
<comment type="caution">
    <text evidence="1">The sequence shown here is derived from an EMBL/GenBank/DDBJ whole genome shotgun (WGS) entry which is preliminary data.</text>
</comment>
<accession>A0ABN9AWE0</accession>
<sequence length="42" mass="4539">MHSLQRPRPSPPARCRHPASVFRSLRASGHTGAGTAANLNFK</sequence>
<protein>
    <submittedName>
        <fullName evidence="1">Uncharacterized protein</fullName>
    </submittedName>
</protein>
<dbReference type="EMBL" id="CATNWA010001319">
    <property type="protein sequence ID" value="CAI9539803.1"/>
    <property type="molecule type" value="Genomic_DNA"/>
</dbReference>
<gene>
    <name evidence="1" type="ORF">SPARVUS_LOCUS1644949</name>
</gene>
<evidence type="ECO:0000313" key="2">
    <source>
        <dbReference type="Proteomes" id="UP001162483"/>
    </source>
</evidence>
<dbReference type="Proteomes" id="UP001162483">
    <property type="component" value="Unassembled WGS sequence"/>
</dbReference>
<organism evidence="1 2">
    <name type="scientific">Staurois parvus</name>
    <dbReference type="NCBI Taxonomy" id="386267"/>
    <lineage>
        <taxon>Eukaryota</taxon>
        <taxon>Metazoa</taxon>
        <taxon>Chordata</taxon>
        <taxon>Craniata</taxon>
        <taxon>Vertebrata</taxon>
        <taxon>Euteleostomi</taxon>
        <taxon>Amphibia</taxon>
        <taxon>Batrachia</taxon>
        <taxon>Anura</taxon>
        <taxon>Neobatrachia</taxon>
        <taxon>Ranoidea</taxon>
        <taxon>Ranidae</taxon>
        <taxon>Staurois</taxon>
    </lineage>
</organism>